<evidence type="ECO:0000256" key="1">
    <source>
        <dbReference type="ARBA" id="ARBA00007031"/>
    </source>
</evidence>
<proteinExistence type="inferred from homology"/>
<evidence type="ECO:0000313" key="3">
    <source>
        <dbReference type="Proteomes" id="UP000282837"/>
    </source>
</evidence>
<dbReference type="Pfam" id="PF05443">
    <property type="entry name" value="ROS_MUCR"/>
    <property type="match status" value="1"/>
</dbReference>
<evidence type="ECO:0000313" key="2">
    <source>
        <dbReference type="EMBL" id="RVU04615.1"/>
    </source>
</evidence>
<dbReference type="InterPro" id="IPR041920">
    <property type="entry name" value="ROS/MUCR_sf"/>
</dbReference>
<protein>
    <submittedName>
        <fullName evidence="2">MucR family transcriptional regulator</fullName>
    </submittedName>
</protein>
<dbReference type="OrthoDB" id="9809693at2"/>
<dbReference type="RefSeq" id="WP_127709285.1">
    <property type="nucleotide sequence ID" value="NZ_SACO01000007.1"/>
</dbReference>
<sequence>MADETLLTLAADIVSAHVSHNAVATDQLPVLIQSVYASLAGLGQAPAPVEEKREPAVSVRSSVKPDAIACLECGAKMKMLKRHLSTDHGISPAEYRTRWNLVADYPMVAPDYAAKRKELAVKIGLGRKPKAVVEVAPAPAAKPKATRRKKQAATA</sequence>
<accession>A0A3S2UTK7</accession>
<dbReference type="GO" id="GO:0003677">
    <property type="term" value="F:DNA binding"/>
    <property type="evidence" value="ECO:0007669"/>
    <property type="project" value="InterPro"/>
</dbReference>
<dbReference type="Gene3D" id="1.10.10.1550">
    <property type="entry name" value="ROS/MUCR transcriptional regulator protein"/>
    <property type="match status" value="1"/>
</dbReference>
<dbReference type="InterPro" id="IPR008807">
    <property type="entry name" value="ROS_MUCR"/>
</dbReference>
<name>A0A3S2UTK7_9SPHN</name>
<dbReference type="AlphaFoldDB" id="A0A3S2UTK7"/>
<comment type="similarity">
    <text evidence="1">Belongs to the ros/MucR family.</text>
</comment>
<dbReference type="GO" id="GO:0008270">
    <property type="term" value="F:zinc ion binding"/>
    <property type="evidence" value="ECO:0007669"/>
    <property type="project" value="InterPro"/>
</dbReference>
<gene>
    <name evidence="2" type="ORF">EOE18_10620</name>
</gene>
<organism evidence="2 3">
    <name type="scientific">Novosphingobium umbonatum</name>
    <dbReference type="NCBI Taxonomy" id="1908524"/>
    <lineage>
        <taxon>Bacteria</taxon>
        <taxon>Pseudomonadati</taxon>
        <taxon>Pseudomonadota</taxon>
        <taxon>Alphaproteobacteria</taxon>
        <taxon>Sphingomonadales</taxon>
        <taxon>Sphingomonadaceae</taxon>
        <taxon>Novosphingobium</taxon>
    </lineage>
</organism>
<reference evidence="2 3" key="1">
    <citation type="submission" date="2019-01" db="EMBL/GenBank/DDBJ databases">
        <authorList>
            <person name="Chen W.-M."/>
        </authorList>
    </citation>
    <scope>NUCLEOTIDE SEQUENCE [LARGE SCALE GENOMIC DNA]</scope>
    <source>
        <strain evidence="2 3">FSY-9</strain>
    </source>
</reference>
<keyword evidence="3" id="KW-1185">Reference proteome</keyword>
<dbReference type="Proteomes" id="UP000282837">
    <property type="component" value="Unassembled WGS sequence"/>
</dbReference>
<dbReference type="GO" id="GO:0006355">
    <property type="term" value="P:regulation of DNA-templated transcription"/>
    <property type="evidence" value="ECO:0007669"/>
    <property type="project" value="InterPro"/>
</dbReference>
<dbReference type="EMBL" id="SACO01000007">
    <property type="protein sequence ID" value="RVU04615.1"/>
    <property type="molecule type" value="Genomic_DNA"/>
</dbReference>
<comment type="caution">
    <text evidence="2">The sequence shown here is derived from an EMBL/GenBank/DDBJ whole genome shotgun (WGS) entry which is preliminary data.</text>
</comment>